<protein>
    <submittedName>
        <fullName evidence="1">Peptidyl-prolyl cis-trans isomerase</fullName>
    </submittedName>
</protein>
<evidence type="ECO:0000313" key="2">
    <source>
        <dbReference type="Proteomes" id="UP000757103"/>
    </source>
</evidence>
<comment type="caution">
    <text evidence="1">The sequence shown here is derived from an EMBL/GenBank/DDBJ whole genome shotgun (WGS) entry which is preliminary data.</text>
</comment>
<sequence>MFTRPVLVWIVLFSACLFTACRNGLQGGGEALVQVGDKTLSRQELLDAMPEGLSPADSAEFADKYIRSWIDDELLYRVAQKNIPDMERIDALVEKYKRDLVIFEYRKRLLSERVDKEFDEQELADYYEKNSDKFRLREAILKGLFVKVPETAPNIAQLKKWYCSTKPDGVEKIEKYALKNVVIYDYFYDRWIPFEEVVNNIPYEFGKPETFLKTHPKLEFNKNGYWYLLNITEYRVAGEVMPYDFAKPQIQEILANSSRLAFNRELEESLYNDAEKSGEIKWLYKQDDPEKNDSIK</sequence>
<reference evidence="1" key="1">
    <citation type="journal article" date="2021" name="PeerJ">
        <title>Extensive microbial diversity within the chicken gut microbiome revealed by metagenomics and culture.</title>
        <authorList>
            <person name="Gilroy R."/>
            <person name="Ravi A."/>
            <person name="Getino M."/>
            <person name="Pursley I."/>
            <person name="Horton D.L."/>
            <person name="Alikhan N.F."/>
            <person name="Baker D."/>
            <person name="Gharbi K."/>
            <person name="Hall N."/>
            <person name="Watson M."/>
            <person name="Adriaenssens E.M."/>
            <person name="Foster-Nyarko E."/>
            <person name="Jarju S."/>
            <person name="Secka A."/>
            <person name="Antonio M."/>
            <person name="Oren A."/>
            <person name="Chaudhuri R.R."/>
            <person name="La Ragione R."/>
            <person name="Hildebrand F."/>
            <person name="Pallen M.J."/>
        </authorList>
    </citation>
    <scope>NUCLEOTIDE SEQUENCE</scope>
    <source>
        <strain evidence="1">CHK121-7720</strain>
    </source>
</reference>
<dbReference type="PROSITE" id="PS51257">
    <property type="entry name" value="PROKAR_LIPOPROTEIN"/>
    <property type="match status" value="1"/>
</dbReference>
<organism evidence="1 2">
    <name type="scientific">Barnesiella viscericola</name>
    <dbReference type="NCBI Taxonomy" id="397865"/>
    <lineage>
        <taxon>Bacteria</taxon>
        <taxon>Pseudomonadati</taxon>
        <taxon>Bacteroidota</taxon>
        <taxon>Bacteroidia</taxon>
        <taxon>Bacteroidales</taxon>
        <taxon>Barnesiellaceae</taxon>
        <taxon>Barnesiella</taxon>
    </lineage>
</organism>
<reference evidence="1" key="2">
    <citation type="submission" date="2021-09" db="EMBL/GenBank/DDBJ databases">
        <authorList>
            <person name="Gilroy R."/>
        </authorList>
    </citation>
    <scope>NUCLEOTIDE SEQUENCE</scope>
    <source>
        <strain evidence="1">CHK121-7720</strain>
    </source>
</reference>
<dbReference type="AlphaFoldDB" id="A0A921SU88"/>
<name>A0A921SU88_9BACT</name>
<dbReference type="EMBL" id="DYUD01000011">
    <property type="protein sequence ID" value="HJG88461.1"/>
    <property type="molecule type" value="Genomic_DNA"/>
</dbReference>
<keyword evidence="1" id="KW-0413">Isomerase</keyword>
<proteinExistence type="predicted"/>
<gene>
    <name evidence="1" type="ORF">K8U91_03140</name>
</gene>
<evidence type="ECO:0000313" key="1">
    <source>
        <dbReference type="EMBL" id="HJG88461.1"/>
    </source>
</evidence>
<dbReference type="Proteomes" id="UP000757103">
    <property type="component" value="Unassembled WGS sequence"/>
</dbReference>
<accession>A0A921SU88</accession>
<dbReference type="RefSeq" id="WP_025279533.1">
    <property type="nucleotide sequence ID" value="NZ_CALUJX010000002.1"/>
</dbReference>
<dbReference type="GeneID" id="90530265"/>
<dbReference type="GO" id="GO:0016853">
    <property type="term" value="F:isomerase activity"/>
    <property type="evidence" value="ECO:0007669"/>
    <property type="project" value="UniProtKB-KW"/>
</dbReference>